<proteinExistence type="predicted"/>
<gene>
    <name evidence="2" type="ORF">GCM10023329_00070</name>
</gene>
<sequence length="137" mass="14971">MQQLLQVVGTQDALATRLHRSQGWVSQRLALLGLTPELKEKLLSGEEPAELLRRVGNKKPDEQATHLEHLKAKKTAAKRVPAPAQSSAPTAGERKAEAEAAASTDESHYGVMKTAEDAGERHEPEHQERDLTPSQTP</sequence>
<reference evidence="3" key="1">
    <citation type="journal article" date="2019" name="Int. J. Syst. Evol. Microbiol.">
        <title>The Global Catalogue of Microorganisms (GCM) 10K type strain sequencing project: providing services to taxonomists for standard genome sequencing and annotation.</title>
        <authorList>
            <consortium name="The Broad Institute Genomics Platform"/>
            <consortium name="The Broad Institute Genome Sequencing Center for Infectious Disease"/>
            <person name="Wu L."/>
            <person name="Ma J."/>
        </authorList>
    </citation>
    <scope>NUCLEOTIDE SEQUENCE [LARGE SCALE GENOMIC DNA]</scope>
    <source>
        <strain evidence="3">JCM 18324</strain>
    </source>
</reference>
<evidence type="ECO:0000256" key="1">
    <source>
        <dbReference type="SAM" id="MobiDB-lite"/>
    </source>
</evidence>
<accession>A0ABP8ZLA3</accession>
<dbReference type="EMBL" id="BAABJV010000001">
    <property type="protein sequence ID" value="GAA4759350.1"/>
    <property type="molecule type" value="Genomic_DNA"/>
</dbReference>
<dbReference type="RefSeq" id="WP_345607978.1">
    <property type="nucleotide sequence ID" value="NZ_BAABJV010000001.1"/>
</dbReference>
<keyword evidence="3" id="KW-1185">Reference proteome</keyword>
<protein>
    <submittedName>
        <fullName evidence="2">Uncharacterized protein</fullName>
    </submittedName>
</protein>
<evidence type="ECO:0000313" key="3">
    <source>
        <dbReference type="Proteomes" id="UP001501147"/>
    </source>
</evidence>
<name>A0ABP8ZLA3_9ACTN</name>
<feature type="compositionally biased region" description="Basic and acidic residues" evidence="1">
    <location>
        <begin position="53"/>
        <end position="70"/>
    </location>
</feature>
<dbReference type="SUPFAM" id="SSF109709">
    <property type="entry name" value="KorB DNA-binding domain-like"/>
    <property type="match status" value="1"/>
</dbReference>
<organism evidence="2 3">
    <name type="scientific">Streptomyces sanyensis</name>
    <dbReference type="NCBI Taxonomy" id="568869"/>
    <lineage>
        <taxon>Bacteria</taxon>
        <taxon>Bacillati</taxon>
        <taxon>Actinomycetota</taxon>
        <taxon>Actinomycetes</taxon>
        <taxon>Kitasatosporales</taxon>
        <taxon>Streptomycetaceae</taxon>
        <taxon>Streptomyces</taxon>
    </lineage>
</organism>
<dbReference type="Gene3D" id="1.10.10.2830">
    <property type="match status" value="1"/>
</dbReference>
<comment type="caution">
    <text evidence="2">The sequence shown here is derived from an EMBL/GenBank/DDBJ whole genome shotgun (WGS) entry which is preliminary data.</text>
</comment>
<evidence type="ECO:0000313" key="2">
    <source>
        <dbReference type="EMBL" id="GAA4759350.1"/>
    </source>
</evidence>
<feature type="region of interest" description="Disordered" evidence="1">
    <location>
        <begin position="53"/>
        <end position="137"/>
    </location>
</feature>
<feature type="compositionally biased region" description="Basic and acidic residues" evidence="1">
    <location>
        <begin position="114"/>
        <end position="131"/>
    </location>
</feature>
<dbReference type="Proteomes" id="UP001501147">
    <property type="component" value="Unassembled WGS sequence"/>
</dbReference>